<evidence type="ECO:0000313" key="2">
    <source>
        <dbReference type="EMBL" id="KAL2827333.1"/>
    </source>
</evidence>
<organism evidence="2 3">
    <name type="scientific">Aspergillus cavernicola</name>
    <dbReference type="NCBI Taxonomy" id="176166"/>
    <lineage>
        <taxon>Eukaryota</taxon>
        <taxon>Fungi</taxon>
        <taxon>Dikarya</taxon>
        <taxon>Ascomycota</taxon>
        <taxon>Pezizomycotina</taxon>
        <taxon>Eurotiomycetes</taxon>
        <taxon>Eurotiomycetidae</taxon>
        <taxon>Eurotiales</taxon>
        <taxon>Aspergillaceae</taxon>
        <taxon>Aspergillus</taxon>
        <taxon>Aspergillus subgen. Nidulantes</taxon>
    </lineage>
</organism>
<accession>A0ABR4IHT3</accession>
<reference evidence="2 3" key="1">
    <citation type="submission" date="2024-07" db="EMBL/GenBank/DDBJ databases">
        <title>Section-level genome sequencing and comparative genomics of Aspergillus sections Usti and Cavernicolus.</title>
        <authorList>
            <consortium name="Lawrence Berkeley National Laboratory"/>
            <person name="Nybo J.L."/>
            <person name="Vesth T.C."/>
            <person name="Theobald S."/>
            <person name="Frisvad J.C."/>
            <person name="Larsen T.O."/>
            <person name="Kjaerboelling I."/>
            <person name="Rothschild-Mancinelli K."/>
            <person name="Lyhne E.K."/>
            <person name="Kogle M.E."/>
            <person name="Barry K."/>
            <person name="Clum A."/>
            <person name="Na H."/>
            <person name="Ledsgaard L."/>
            <person name="Lin J."/>
            <person name="Lipzen A."/>
            <person name="Kuo A."/>
            <person name="Riley R."/>
            <person name="Mondo S."/>
            <person name="LaButti K."/>
            <person name="Haridas S."/>
            <person name="Pangalinan J."/>
            <person name="Salamov A.A."/>
            <person name="Simmons B.A."/>
            <person name="Magnuson J.K."/>
            <person name="Chen J."/>
            <person name="Drula E."/>
            <person name="Henrissat B."/>
            <person name="Wiebenga A."/>
            <person name="Lubbers R.J."/>
            <person name="Gomes A.C."/>
            <person name="Makela M.R."/>
            <person name="Stajich J."/>
            <person name="Grigoriev I.V."/>
            <person name="Mortensen U.H."/>
            <person name="De vries R.P."/>
            <person name="Baker S.E."/>
            <person name="Andersen M.R."/>
        </authorList>
    </citation>
    <scope>NUCLEOTIDE SEQUENCE [LARGE SCALE GENOMIC DNA]</scope>
    <source>
        <strain evidence="2 3">CBS 600.67</strain>
    </source>
</reference>
<feature type="region of interest" description="Disordered" evidence="1">
    <location>
        <begin position="1"/>
        <end position="30"/>
    </location>
</feature>
<proteinExistence type="predicted"/>
<name>A0ABR4IHT3_9EURO</name>
<feature type="compositionally biased region" description="Basic residues" evidence="1">
    <location>
        <begin position="7"/>
        <end position="16"/>
    </location>
</feature>
<sequence length="190" mass="21621">MSEKLKNKLRHRRSKKEPKPPLSQSERDRLKDMKLDNLKSTSIESEINDLVELVQIVDWLEKAGDIAVQFSPPRASLPWSMLKMVMQIPVIDEEQMAALLGVTEQVIRIITRDQVYEDVYLIDNRSQSEPEDKLSKQLQCALAHTGAILNPGKVSGGLSDISEQEDQLLRHVNTCESRRSQNADARMVKC</sequence>
<comment type="caution">
    <text evidence="2">The sequence shown here is derived from an EMBL/GenBank/DDBJ whole genome shotgun (WGS) entry which is preliminary data.</text>
</comment>
<keyword evidence="3" id="KW-1185">Reference proteome</keyword>
<dbReference type="Proteomes" id="UP001610335">
    <property type="component" value="Unassembled WGS sequence"/>
</dbReference>
<dbReference type="EMBL" id="JBFXLS010000025">
    <property type="protein sequence ID" value="KAL2827333.1"/>
    <property type="molecule type" value="Genomic_DNA"/>
</dbReference>
<evidence type="ECO:0000313" key="3">
    <source>
        <dbReference type="Proteomes" id="UP001610335"/>
    </source>
</evidence>
<protein>
    <submittedName>
        <fullName evidence="2">Uncharacterized protein</fullName>
    </submittedName>
</protein>
<gene>
    <name evidence="2" type="ORF">BDW59DRAFT_160300</name>
</gene>
<evidence type="ECO:0000256" key="1">
    <source>
        <dbReference type="SAM" id="MobiDB-lite"/>
    </source>
</evidence>